<dbReference type="OrthoDB" id="9802699at2"/>
<organism evidence="2 3">
    <name type="scientific">Phyllobacterium sophorae</name>
    <dbReference type="NCBI Taxonomy" id="1520277"/>
    <lineage>
        <taxon>Bacteria</taxon>
        <taxon>Pseudomonadati</taxon>
        <taxon>Pseudomonadota</taxon>
        <taxon>Alphaproteobacteria</taxon>
        <taxon>Hyphomicrobiales</taxon>
        <taxon>Phyllobacteriaceae</taxon>
        <taxon>Phyllobacterium</taxon>
    </lineage>
</organism>
<dbReference type="Pfam" id="PF13378">
    <property type="entry name" value="MR_MLE_C"/>
    <property type="match status" value="1"/>
</dbReference>
<gene>
    <name evidence="2" type="ORF">CU103_10075</name>
</gene>
<proteinExistence type="predicted"/>
<sequence>MAKRPPAVDQRGAPYVNHTYTSHLALSASLQAYAGLERQDLCEYPMDPSSLSWLICREHLEIDRAGEVKIPDAPGLGISVNFDALQKYIVELEIRIGQSILYRTPSLH</sequence>
<evidence type="ECO:0000259" key="1">
    <source>
        <dbReference type="Pfam" id="PF13378"/>
    </source>
</evidence>
<dbReference type="SUPFAM" id="SSF51604">
    <property type="entry name" value="Enolase C-terminal domain-like"/>
    <property type="match status" value="1"/>
</dbReference>
<dbReference type="AlphaFoldDB" id="A0A2P7BFR1"/>
<evidence type="ECO:0000313" key="2">
    <source>
        <dbReference type="EMBL" id="PSH65336.1"/>
    </source>
</evidence>
<dbReference type="InterPro" id="IPR029065">
    <property type="entry name" value="Enolase_C-like"/>
</dbReference>
<protein>
    <recommendedName>
        <fullName evidence="1">Enolase C-terminal domain-containing protein</fullName>
    </recommendedName>
</protein>
<name>A0A2P7BFR1_9HYPH</name>
<evidence type="ECO:0000313" key="3">
    <source>
        <dbReference type="Proteomes" id="UP000241764"/>
    </source>
</evidence>
<dbReference type="InterPro" id="IPR036849">
    <property type="entry name" value="Enolase-like_C_sf"/>
</dbReference>
<keyword evidence="3" id="KW-1185">Reference proteome</keyword>
<comment type="caution">
    <text evidence="2">The sequence shown here is derived from an EMBL/GenBank/DDBJ whole genome shotgun (WGS) entry which is preliminary data.</text>
</comment>
<reference evidence="3" key="1">
    <citation type="submission" date="2017-11" db="EMBL/GenBank/DDBJ databases">
        <authorList>
            <person name="Kuznetsova I."/>
            <person name="Sazanova A."/>
            <person name="Chirak E."/>
            <person name="Safronova V."/>
            <person name="Willems A."/>
        </authorList>
    </citation>
    <scope>NUCLEOTIDE SEQUENCE [LARGE SCALE GENOMIC DNA]</scope>
    <source>
        <strain evidence="3">CCBAU 03422</strain>
    </source>
</reference>
<dbReference type="Gene3D" id="3.20.20.120">
    <property type="entry name" value="Enolase-like C-terminal domain"/>
    <property type="match status" value="1"/>
</dbReference>
<dbReference type="Proteomes" id="UP000241764">
    <property type="component" value="Unassembled WGS sequence"/>
</dbReference>
<dbReference type="EMBL" id="PGGM01000003">
    <property type="protein sequence ID" value="PSH65336.1"/>
    <property type="molecule type" value="Genomic_DNA"/>
</dbReference>
<feature type="domain" description="Enolase C-terminal" evidence="1">
    <location>
        <begin position="9"/>
        <end position="83"/>
    </location>
</feature>
<accession>A0A2P7BFR1</accession>